<sequence>MQLGLGSATGTLPKSSARRLAIGRPSRFSNAMVYNMLWLCQYSNWFLWHWKVAIHLSKQCCGVSFV</sequence>
<organism evidence="1 2">
    <name type="scientific">Romanomermis culicivorax</name>
    <name type="common">Nematode worm</name>
    <dbReference type="NCBI Taxonomy" id="13658"/>
    <lineage>
        <taxon>Eukaryota</taxon>
        <taxon>Metazoa</taxon>
        <taxon>Ecdysozoa</taxon>
        <taxon>Nematoda</taxon>
        <taxon>Enoplea</taxon>
        <taxon>Dorylaimia</taxon>
        <taxon>Mermithida</taxon>
        <taxon>Mermithoidea</taxon>
        <taxon>Mermithidae</taxon>
        <taxon>Romanomermis</taxon>
    </lineage>
</organism>
<dbReference type="AlphaFoldDB" id="A0A915IVS2"/>
<proteinExistence type="predicted"/>
<dbReference type="WBParaSite" id="nRc.2.0.1.t18178-RA">
    <property type="protein sequence ID" value="nRc.2.0.1.t18178-RA"/>
    <property type="gene ID" value="nRc.2.0.1.g18178"/>
</dbReference>
<evidence type="ECO:0000313" key="2">
    <source>
        <dbReference type="WBParaSite" id="nRc.2.0.1.t18178-RA"/>
    </source>
</evidence>
<accession>A0A915IVS2</accession>
<protein>
    <submittedName>
        <fullName evidence="2">Uncharacterized protein</fullName>
    </submittedName>
</protein>
<keyword evidence="1" id="KW-1185">Reference proteome</keyword>
<reference evidence="2" key="1">
    <citation type="submission" date="2022-11" db="UniProtKB">
        <authorList>
            <consortium name="WormBaseParasite"/>
        </authorList>
    </citation>
    <scope>IDENTIFICATION</scope>
</reference>
<dbReference type="Proteomes" id="UP000887565">
    <property type="component" value="Unplaced"/>
</dbReference>
<name>A0A915IVS2_ROMCU</name>
<evidence type="ECO:0000313" key="1">
    <source>
        <dbReference type="Proteomes" id="UP000887565"/>
    </source>
</evidence>